<proteinExistence type="predicted"/>
<keyword evidence="3" id="KW-1185">Reference proteome</keyword>
<dbReference type="Gene3D" id="3.30.9.10">
    <property type="entry name" value="D-Amino Acid Oxidase, subunit A, domain 2"/>
    <property type="match status" value="1"/>
</dbReference>
<dbReference type="SUPFAM" id="SSF51905">
    <property type="entry name" value="FAD/NAD(P)-binding domain"/>
    <property type="match status" value="1"/>
</dbReference>
<dbReference type="PANTHER" id="PTHR42720">
    <property type="entry name" value="GLYCEROL-3-PHOSPHATE DEHYDROGENASE"/>
    <property type="match status" value="1"/>
</dbReference>
<name>A0ABY5JVL3_9BACI</name>
<dbReference type="Pfam" id="PF01266">
    <property type="entry name" value="DAO"/>
    <property type="match status" value="1"/>
</dbReference>
<dbReference type="InterPro" id="IPR041854">
    <property type="entry name" value="BFD-like_2Fe2S-bd_dom_sf"/>
</dbReference>
<dbReference type="Proteomes" id="UP001059773">
    <property type="component" value="Chromosome"/>
</dbReference>
<dbReference type="PANTHER" id="PTHR42720:SF1">
    <property type="entry name" value="GLYCEROL 3-PHOSPHATE OXIDASE"/>
    <property type="match status" value="1"/>
</dbReference>
<evidence type="ECO:0000259" key="1">
    <source>
        <dbReference type="Pfam" id="PF01266"/>
    </source>
</evidence>
<sequence length="458" mass="50692">MNYDVVVIGGGIVGSAIIHKLSIYDMKIALLEKEPDLCEGISKANSAIIHTGFDALAGSLEAKVIRRANELWPSIIKNHKLAFEKRGAVMVATNEEEKKKILDKYLTNAKENNVDVRWVSKEEILKDNPAVTQEAIGGLFIEGESIVDPWDAVYKFAEIAEQNGADILLNKEVKHITSTAENFTLMMENGEEIKTKYVINAAGLYSDAIASMIGDDSFSITPRKGQFIVTKDKVDIKNIILPVPSKKSKGKLITPAVFKGHLLGPTAEDIHDKTDCSTTEEGFKEIREECGKLIPVSKNYTSVKQYAGLRAVCSESDYIIRKSVVNPRMIHAAGIRSTGLSASPGIAEYVADILIADNVNIKKKEQWKPGVTRRIRSQADDNEIICLTRNITKGDVRKVMQMAVRPNNLDGIKRRTTALLGECQGSCCIPKILDIMEEFHLEGELMKSEQHSFIGYKI</sequence>
<dbReference type="InterPro" id="IPR036188">
    <property type="entry name" value="FAD/NAD-bd_sf"/>
</dbReference>
<organism evidence="2 3">
    <name type="scientific">Oceanobacillus jeddahense</name>
    <dbReference type="NCBI Taxonomy" id="1462527"/>
    <lineage>
        <taxon>Bacteria</taxon>
        <taxon>Bacillati</taxon>
        <taxon>Bacillota</taxon>
        <taxon>Bacilli</taxon>
        <taxon>Bacillales</taxon>
        <taxon>Bacillaceae</taxon>
        <taxon>Oceanobacillus</taxon>
    </lineage>
</organism>
<evidence type="ECO:0000313" key="2">
    <source>
        <dbReference type="EMBL" id="UUI02902.1"/>
    </source>
</evidence>
<dbReference type="RefSeq" id="WP_256708097.1">
    <property type="nucleotide sequence ID" value="NZ_CP101914.1"/>
</dbReference>
<dbReference type="InterPro" id="IPR006076">
    <property type="entry name" value="FAD-dep_OxRdtase"/>
</dbReference>
<gene>
    <name evidence="2" type="ORF">NP439_23200</name>
</gene>
<dbReference type="Gene3D" id="1.10.10.1100">
    <property type="entry name" value="BFD-like [2Fe-2S]-binding domain"/>
    <property type="match status" value="1"/>
</dbReference>
<evidence type="ECO:0000313" key="3">
    <source>
        <dbReference type="Proteomes" id="UP001059773"/>
    </source>
</evidence>
<dbReference type="EMBL" id="CP101914">
    <property type="protein sequence ID" value="UUI02902.1"/>
    <property type="molecule type" value="Genomic_DNA"/>
</dbReference>
<dbReference type="InterPro" id="IPR052745">
    <property type="entry name" value="G3P_Oxidase/Oxidoreductase"/>
</dbReference>
<dbReference type="SUPFAM" id="SSF54373">
    <property type="entry name" value="FAD-linked reductases, C-terminal domain"/>
    <property type="match status" value="1"/>
</dbReference>
<feature type="domain" description="FAD dependent oxidoreductase" evidence="1">
    <location>
        <begin position="4"/>
        <end position="352"/>
    </location>
</feature>
<protein>
    <submittedName>
        <fullName evidence="2">NAD(P)/FAD-dependent oxidoreductase</fullName>
    </submittedName>
</protein>
<reference evidence="2" key="1">
    <citation type="submission" date="2022-07" db="EMBL/GenBank/DDBJ databases">
        <title>FELIX.</title>
        <authorList>
            <person name="Wan K.H."/>
            <person name="Park S."/>
            <person name="Lawrence Q."/>
            <person name="Eichenberger J.P."/>
            <person name="Booth B.W."/>
            <person name="Piaggio A.J."/>
            <person name="Chandler J.C."/>
            <person name="Franklin A.B."/>
            <person name="Celniker S.E."/>
        </authorList>
    </citation>
    <scope>NUCLEOTIDE SEQUENCE</scope>
    <source>
        <strain evidence="2">QA-1986 374</strain>
    </source>
</reference>
<dbReference type="CDD" id="cd19946">
    <property type="entry name" value="GlpA-like_Fer2_BFD-like"/>
    <property type="match status" value="1"/>
</dbReference>
<accession>A0ABY5JVL3</accession>
<dbReference type="Gene3D" id="3.50.50.60">
    <property type="entry name" value="FAD/NAD(P)-binding domain"/>
    <property type="match status" value="1"/>
</dbReference>